<dbReference type="GO" id="GO:0006351">
    <property type="term" value="P:DNA-templated transcription"/>
    <property type="evidence" value="ECO:0007669"/>
    <property type="project" value="InterPro"/>
</dbReference>
<dbReference type="VEuPathDB" id="VectorBase:GAUT047742"/>
<dbReference type="Proteomes" id="UP000078200">
    <property type="component" value="Unassembled WGS sequence"/>
</dbReference>
<name>A0A1A9VU66_GLOAU</name>
<dbReference type="InterPro" id="IPR007647">
    <property type="entry name" value="RNA_pol_Rpb2_5"/>
</dbReference>
<protein>
    <recommendedName>
        <fullName evidence="1">RNA polymerase Rpb2 domain-containing protein</fullName>
    </recommendedName>
</protein>
<reference evidence="2" key="1">
    <citation type="submission" date="2020-05" db="UniProtKB">
        <authorList>
            <consortium name="EnsemblMetazoa"/>
        </authorList>
    </citation>
    <scope>IDENTIFICATION</scope>
    <source>
        <strain evidence="2">TTRI</strain>
    </source>
</reference>
<dbReference type="SUPFAM" id="SSF64484">
    <property type="entry name" value="beta and beta-prime subunits of DNA dependent RNA-polymerase"/>
    <property type="match status" value="1"/>
</dbReference>
<dbReference type="AlphaFoldDB" id="A0A1A9VU66"/>
<sequence>MLKERDYNNYSWQVLVASGVVEYIDTLEEETVMIAMSPYDLKQDKDYAYCTTYTHREIHPAMILGVAKYRDNTYWRLLTCRPKALPYTKPMKCPMTALRELVLQHTTKCPISYGWPLIKYTMVGHINCTGKSATVLAM</sequence>
<accession>A0A1A9VU66</accession>
<dbReference type="Pfam" id="PF04567">
    <property type="entry name" value="RNA_pol_Rpb2_5"/>
    <property type="match status" value="1"/>
</dbReference>
<evidence type="ECO:0000313" key="2">
    <source>
        <dbReference type="EnsemblMetazoa" id="GAUT047742-PA"/>
    </source>
</evidence>
<dbReference type="EnsemblMetazoa" id="GAUT047742-RA">
    <property type="protein sequence ID" value="GAUT047742-PA"/>
    <property type="gene ID" value="GAUT047742"/>
</dbReference>
<feature type="domain" description="RNA polymerase Rpb2" evidence="1">
    <location>
        <begin position="12"/>
        <end position="60"/>
    </location>
</feature>
<proteinExistence type="predicted"/>
<organism evidence="2 3">
    <name type="scientific">Glossina austeni</name>
    <name type="common">Savannah tsetse fly</name>
    <dbReference type="NCBI Taxonomy" id="7395"/>
    <lineage>
        <taxon>Eukaryota</taxon>
        <taxon>Metazoa</taxon>
        <taxon>Ecdysozoa</taxon>
        <taxon>Arthropoda</taxon>
        <taxon>Hexapoda</taxon>
        <taxon>Insecta</taxon>
        <taxon>Pterygota</taxon>
        <taxon>Neoptera</taxon>
        <taxon>Endopterygota</taxon>
        <taxon>Diptera</taxon>
        <taxon>Brachycera</taxon>
        <taxon>Muscomorpha</taxon>
        <taxon>Hippoboscoidea</taxon>
        <taxon>Glossinidae</taxon>
        <taxon>Glossina</taxon>
    </lineage>
</organism>
<keyword evidence="3" id="KW-1185">Reference proteome</keyword>
<evidence type="ECO:0000259" key="1">
    <source>
        <dbReference type="Pfam" id="PF04567"/>
    </source>
</evidence>
<dbReference type="STRING" id="7395.A0A1A9VU66"/>
<evidence type="ECO:0000313" key="3">
    <source>
        <dbReference type="Proteomes" id="UP000078200"/>
    </source>
</evidence>